<evidence type="ECO:0000256" key="2">
    <source>
        <dbReference type="ARBA" id="ARBA00022692"/>
    </source>
</evidence>
<dbReference type="Proteomes" id="UP000286947">
    <property type="component" value="Unassembled WGS sequence"/>
</dbReference>
<evidence type="ECO:0000313" key="6">
    <source>
        <dbReference type="EMBL" id="RUS66384.1"/>
    </source>
</evidence>
<feature type="transmembrane region" description="Helical" evidence="5">
    <location>
        <begin position="24"/>
        <end position="53"/>
    </location>
</feature>
<dbReference type="RefSeq" id="WP_126980289.1">
    <property type="nucleotide sequence ID" value="NZ_CAWUGC010000016.1"/>
</dbReference>
<evidence type="ECO:0000256" key="3">
    <source>
        <dbReference type="ARBA" id="ARBA00022989"/>
    </source>
</evidence>
<dbReference type="OrthoDB" id="9804636at2"/>
<dbReference type="GO" id="GO:0006106">
    <property type="term" value="P:fumarate metabolic process"/>
    <property type="evidence" value="ECO:0007669"/>
    <property type="project" value="InterPro"/>
</dbReference>
<dbReference type="AlphaFoldDB" id="A0A433SCM3"/>
<dbReference type="EMBL" id="PQSP01000005">
    <property type="protein sequence ID" value="RUS66384.1"/>
    <property type="molecule type" value="Genomic_DNA"/>
</dbReference>
<dbReference type="InterPro" id="IPR003418">
    <property type="entry name" value="Fumarate_red_D"/>
</dbReference>
<keyword evidence="7" id="KW-1185">Reference proteome</keyword>
<accession>A0A433SCM3</accession>
<organism evidence="6 7">
    <name type="scientific">Saezia sanguinis</name>
    <dbReference type="NCBI Taxonomy" id="1965230"/>
    <lineage>
        <taxon>Bacteria</taxon>
        <taxon>Pseudomonadati</taxon>
        <taxon>Pseudomonadota</taxon>
        <taxon>Betaproteobacteria</taxon>
        <taxon>Burkholderiales</taxon>
        <taxon>Saeziaceae</taxon>
        <taxon>Saezia</taxon>
    </lineage>
</organism>
<keyword evidence="4 5" id="KW-0472">Membrane</keyword>
<dbReference type="GO" id="GO:0016020">
    <property type="term" value="C:membrane"/>
    <property type="evidence" value="ECO:0007669"/>
    <property type="project" value="InterPro"/>
</dbReference>
<evidence type="ECO:0000256" key="4">
    <source>
        <dbReference type="ARBA" id="ARBA00023136"/>
    </source>
</evidence>
<feature type="transmembrane region" description="Helical" evidence="5">
    <location>
        <begin position="73"/>
        <end position="90"/>
    </location>
</feature>
<reference evidence="6 7" key="1">
    <citation type="submission" date="2018-01" db="EMBL/GenBank/DDBJ databases">
        <title>Saezia sanguinis gen. nov., sp. nov., in the order Burkholderiales isolated from human blood.</title>
        <authorList>
            <person name="Medina-Pascual M.J."/>
            <person name="Valdezate S."/>
            <person name="Monzon S."/>
            <person name="Cuesta I."/>
            <person name="Carrasco G."/>
            <person name="Villalon P."/>
            <person name="Saez-Nieto J.A."/>
        </authorList>
    </citation>
    <scope>NUCLEOTIDE SEQUENCE [LARGE SCALE GENOMIC DNA]</scope>
    <source>
        <strain evidence="6 7">CNM695-12</strain>
    </source>
</reference>
<sequence length="128" mass="14457">MASMNEHSQPVAASTGQKRTYKPIFWSLFAAGGMIAALVIPVLVVIFSIWLPLHPEKAMGFYQSFGWVAQNKFFLLITAGVLFLMLWHCAHRFYYCLHDIKVSLGFRGKCVLYGVPVLAFLLTMILGW</sequence>
<feature type="transmembrane region" description="Helical" evidence="5">
    <location>
        <begin position="110"/>
        <end position="127"/>
    </location>
</feature>
<name>A0A433SCM3_9BURK</name>
<protein>
    <submittedName>
        <fullName evidence="6">Fumarate reductase subunit D</fullName>
    </submittedName>
</protein>
<dbReference type="InterPro" id="IPR034804">
    <property type="entry name" value="SQR/QFR_C/D"/>
</dbReference>
<evidence type="ECO:0000256" key="5">
    <source>
        <dbReference type="SAM" id="Phobius"/>
    </source>
</evidence>
<gene>
    <name evidence="6" type="primary">frdD</name>
    <name evidence="6" type="ORF">CUZ56_02110</name>
</gene>
<comment type="caution">
    <text evidence="6">The sequence shown here is derived from an EMBL/GenBank/DDBJ whole genome shotgun (WGS) entry which is preliminary data.</text>
</comment>
<dbReference type="SUPFAM" id="SSF81343">
    <property type="entry name" value="Fumarate reductase respiratory complex transmembrane subunits"/>
    <property type="match status" value="1"/>
</dbReference>
<keyword evidence="3 5" id="KW-1133">Transmembrane helix</keyword>
<proteinExistence type="predicted"/>
<dbReference type="NCBIfam" id="NF003977">
    <property type="entry name" value="PRK05470.1-1"/>
    <property type="match status" value="1"/>
</dbReference>
<keyword evidence="2 5" id="KW-0812">Transmembrane</keyword>
<evidence type="ECO:0000313" key="7">
    <source>
        <dbReference type="Proteomes" id="UP000286947"/>
    </source>
</evidence>
<keyword evidence="1" id="KW-1003">Cell membrane</keyword>
<dbReference type="Pfam" id="PF02313">
    <property type="entry name" value="Fumarate_red_D"/>
    <property type="match status" value="1"/>
</dbReference>
<evidence type="ECO:0000256" key="1">
    <source>
        <dbReference type="ARBA" id="ARBA00022475"/>
    </source>
</evidence>
<dbReference type="Gene3D" id="1.20.1300.10">
    <property type="entry name" value="Fumarate reductase/succinate dehydrogenase, transmembrane subunit"/>
    <property type="match status" value="1"/>
</dbReference>